<dbReference type="InterPro" id="IPR050270">
    <property type="entry name" value="DegV_domain_contain"/>
</dbReference>
<evidence type="ECO:0000256" key="1">
    <source>
        <dbReference type="ARBA" id="ARBA00023121"/>
    </source>
</evidence>
<gene>
    <name evidence="2" type="ORF">GCM10007392_18310</name>
</gene>
<dbReference type="SUPFAM" id="SSF82549">
    <property type="entry name" value="DAK1/DegV-like"/>
    <property type="match status" value="1"/>
</dbReference>
<reference evidence="2" key="1">
    <citation type="journal article" date="2014" name="Int. J. Syst. Evol. Microbiol.">
        <title>Complete genome sequence of Corynebacterium casei LMG S-19264T (=DSM 44701T), isolated from a smear-ripened cheese.</title>
        <authorList>
            <consortium name="US DOE Joint Genome Institute (JGI-PGF)"/>
            <person name="Walter F."/>
            <person name="Albersmeier A."/>
            <person name="Kalinowski J."/>
            <person name="Ruckert C."/>
        </authorList>
    </citation>
    <scope>NUCLEOTIDE SEQUENCE</scope>
    <source>
        <strain evidence="2">KCTC 22169</strain>
    </source>
</reference>
<dbReference type="Pfam" id="PF02645">
    <property type="entry name" value="DegV"/>
    <property type="match status" value="1"/>
</dbReference>
<dbReference type="InterPro" id="IPR003797">
    <property type="entry name" value="DegV"/>
</dbReference>
<dbReference type="PANTHER" id="PTHR33434">
    <property type="entry name" value="DEGV DOMAIN-CONTAINING PROTEIN DR_1986-RELATED"/>
    <property type="match status" value="1"/>
</dbReference>
<evidence type="ECO:0000313" key="2">
    <source>
        <dbReference type="EMBL" id="GGX51380.1"/>
    </source>
</evidence>
<dbReference type="GO" id="GO:0008289">
    <property type="term" value="F:lipid binding"/>
    <property type="evidence" value="ECO:0007669"/>
    <property type="project" value="UniProtKB-KW"/>
</dbReference>
<dbReference type="Gene3D" id="3.40.50.10170">
    <property type="match status" value="1"/>
</dbReference>
<reference evidence="2" key="2">
    <citation type="submission" date="2020-09" db="EMBL/GenBank/DDBJ databases">
        <authorList>
            <person name="Sun Q."/>
            <person name="Kim S."/>
        </authorList>
    </citation>
    <scope>NUCLEOTIDE SEQUENCE</scope>
    <source>
        <strain evidence="2">KCTC 22169</strain>
    </source>
</reference>
<dbReference type="Proteomes" id="UP000626148">
    <property type="component" value="Unassembled WGS sequence"/>
</dbReference>
<accession>A0A918K6S3</accession>
<dbReference type="EMBL" id="BMXR01000004">
    <property type="protein sequence ID" value="GGX51380.1"/>
    <property type="molecule type" value="Genomic_DNA"/>
</dbReference>
<dbReference type="Gene3D" id="3.30.1180.10">
    <property type="match status" value="1"/>
</dbReference>
<proteinExistence type="predicted"/>
<keyword evidence="3" id="KW-1185">Reference proteome</keyword>
<dbReference type="PROSITE" id="PS51482">
    <property type="entry name" value="DEGV"/>
    <property type="match status" value="1"/>
</dbReference>
<dbReference type="PANTHER" id="PTHR33434:SF2">
    <property type="entry name" value="FATTY ACID-BINDING PROTEIN TM_1468"/>
    <property type="match status" value="1"/>
</dbReference>
<dbReference type="InterPro" id="IPR043168">
    <property type="entry name" value="DegV_C"/>
</dbReference>
<name>A0A918K6S3_9GAMM</name>
<comment type="caution">
    <text evidence="2">The sequence shown here is derived from an EMBL/GenBank/DDBJ whole genome shotgun (WGS) entry which is preliminary data.</text>
</comment>
<evidence type="ECO:0000313" key="3">
    <source>
        <dbReference type="Proteomes" id="UP000626148"/>
    </source>
</evidence>
<sequence>MSTVLVIDAACDLPRQFIDERDIQVLPISIRIDEQTFTDDKDARTLTDFYAQGLLGRDHDAESLPFSAEQIEALFLDRIVTQYDFALVQTVSRKRSPIFDNATKASHSILRSYREVRAKAGREGGFGLRVMNTGSLFCGQGLLAAFTSDMIRMGKSKNEILKLTESMRHKVYSYLVPPDVYYIRERARKKGDDSVGMISALVAKSFDIVPILCGRDDETFPVAKGRGFKTSVDRLFQYAIKHIRAGLFTPYVVVSIAGDPNDLLAYESFQELERVAGEHDVRVLSCVMGLTGGLNVGPGCVGLALAAEEHEFDG</sequence>
<keyword evidence="1" id="KW-0446">Lipid-binding</keyword>
<protein>
    <submittedName>
        <fullName evidence="2">DegV domain-containing protein</fullName>
    </submittedName>
</protein>
<dbReference type="AlphaFoldDB" id="A0A918K6S3"/>
<dbReference type="RefSeq" id="WP_189608242.1">
    <property type="nucleotide sequence ID" value="NZ_BMXR01000004.1"/>
</dbReference>
<organism evidence="2 3">
    <name type="scientific">Saccharospirillum salsuginis</name>
    <dbReference type="NCBI Taxonomy" id="418750"/>
    <lineage>
        <taxon>Bacteria</taxon>
        <taxon>Pseudomonadati</taxon>
        <taxon>Pseudomonadota</taxon>
        <taxon>Gammaproteobacteria</taxon>
        <taxon>Oceanospirillales</taxon>
        <taxon>Saccharospirillaceae</taxon>
        <taxon>Saccharospirillum</taxon>
    </lineage>
</organism>